<accession>A0A6I6MIX8</accession>
<dbReference type="PANTHER" id="PTHR21310">
    <property type="entry name" value="AMINOGLYCOSIDE PHOSPHOTRANSFERASE-RELATED-RELATED"/>
    <property type="match status" value="1"/>
</dbReference>
<dbReference type="SUPFAM" id="SSF56112">
    <property type="entry name" value="Protein kinase-like (PK-like)"/>
    <property type="match status" value="1"/>
</dbReference>
<keyword evidence="3" id="KW-1185">Reference proteome</keyword>
<evidence type="ECO:0000313" key="2">
    <source>
        <dbReference type="EMBL" id="QGZ93751.1"/>
    </source>
</evidence>
<dbReference type="KEGG" id="tsv:DSM104635_00564"/>
<dbReference type="InterPro" id="IPR011009">
    <property type="entry name" value="Kinase-like_dom_sf"/>
</dbReference>
<dbReference type="InterPro" id="IPR002575">
    <property type="entry name" value="Aminoglycoside_PTrfase"/>
</dbReference>
<dbReference type="Proteomes" id="UP000431269">
    <property type="component" value="Chromosome"/>
</dbReference>
<dbReference type="InterPro" id="IPR041726">
    <property type="entry name" value="ACAD10_11_N"/>
</dbReference>
<reference evidence="3" key="1">
    <citation type="submission" date="2019-12" db="EMBL/GenBank/DDBJ databases">
        <title>Complete genome of Terracaulis silvestris 0127_4.</title>
        <authorList>
            <person name="Vieira S."/>
            <person name="Riedel T."/>
            <person name="Sproer C."/>
            <person name="Pascual J."/>
            <person name="Boedeker C."/>
            <person name="Overmann J."/>
        </authorList>
    </citation>
    <scope>NUCLEOTIDE SEQUENCE [LARGE SCALE GENOMIC DNA]</scope>
    <source>
        <strain evidence="3">0127_4</strain>
    </source>
</reference>
<organism evidence="2 3">
    <name type="scientific">Terricaulis silvestris</name>
    <dbReference type="NCBI Taxonomy" id="2686094"/>
    <lineage>
        <taxon>Bacteria</taxon>
        <taxon>Pseudomonadati</taxon>
        <taxon>Pseudomonadota</taxon>
        <taxon>Alphaproteobacteria</taxon>
        <taxon>Caulobacterales</taxon>
        <taxon>Caulobacteraceae</taxon>
        <taxon>Terricaulis</taxon>
    </lineage>
</organism>
<protein>
    <submittedName>
        <fullName evidence="2">Aminoglycoside phosphotransferase</fullName>
        <ecNumber evidence="2">2.7.1.-</ecNumber>
    </submittedName>
</protein>
<dbReference type="Pfam" id="PF01636">
    <property type="entry name" value="APH"/>
    <property type="match status" value="1"/>
</dbReference>
<dbReference type="GO" id="GO:0016740">
    <property type="term" value="F:transferase activity"/>
    <property type="evidence" value="ECO:0007669"/>
    <property type="project" value="UniProtKB-KW"/>
</dbReference>
<evidence type="ECO:0000313" key="3">
    <source>
        <dbReference type="Proteomes" id="UP000431269"/>
    </source>
</evidence>
<dbReference type="PANTHER" id="PTHR21310:SF40">
    <property type="entry name" value="AMINOGLYCOSIDE PHOSPHOTRANSFERASE DOMAIN-CONTAINING PROTEIN-RELATED"/>
    <property type="match status" value="1"/>
</dbReference>
<gene>
    <name evidence="2" type="ORF">DSM104635_00564</name>
</gene>
<name>A0A6I6MIX8_9CAUL</name>
<dbReference type="EMBL" id="CP047045">
    <property type="protein sequence ID" value="QGZ93751.1"/>
    <property type="molecule type" value="Genomic_DNA"/>
</dbReference>
<dbReference type="InterPro" id="IPR051678">
    <property type="entry name" value="AGP_Transferase"/>
</dbReference>
<evidence type="ECO:0000259" key="1">
    <source>
        <dbReference type="Pfam" id="PF01636"/>
    </source>
</evidence>
<sequence length="354" mass="38548">MICGEDVDQTWKDLVNAERLQAWLDSEGLGDGPLENLRPLGGGTQNILVSFERSGQAYVLRRPPLHPNSDGTETMKREARILEALAQEDVPHPRFVATCSDTSVLGAAFVITRRVDGFNATEGLPPLHRADPAIRRRMGLAMVDGLVALGRVDHVTVGLADVGRVEGFLERQVGRWRRVLDSYIAYESWPGVEGLPGVDAVAAWLEQHRPLSFAPGIMHGDFHLANVMFQPDGPELAAIVDWEMATIGDPLIDLGWLLATWPDRSGAAHTGPTVAPWDGFPSGDELVARYAETSTRSVADIDWYRVLACYKLGILLEGTFARSCAGKASKDIGQTLHDNAVRLLARANSLVESG</sequence>
<dbReference type="AlphaFoldDB" id="A0A6I6MIX8"/>
<dbReference type="Gene3D" id="3.30.200.20">
    <property type="entry name" value="Phosphorylase Kinase, domain 1"/>
    <property type="match status" value="1"/>
</dbReference>
<feature type="domain" description="Aminoglycoside phosphotransferase" evidence="1">
    <location>
        <begin position="37"/>
        <end position="267"/>
    </location>
</feature>
<dbReference type="Gene3D" id="3.90.1200.10">
    <property type="match status" value="1"/>
</dbReference>
<keyword evidence="2" id="KW-0808">Transferase</keyword>
<dbReference type="EC" id="2.7.1.-" evidence="2"/>
<dbReference type="CDD" id="cd05154">
    <property type="entry name" value="ACAD10_11_N-like"/>
    <property type="match status" value="1"/>
</dbReference>
<proteinExistence type="predicted"/>